<dbReference type="Pfam" id="PF04972">
    <property type="entry name" value="BON"/>
    <property type="match status" value="1"/>
</dbReference>
<dbReference type="AlphaFoldDB" id="A0AA49GJQ5"/>
<dbReference type="PANTHER" id="PTHR34700:SF8">
    <property type="entry name" value="POTASSIUM BINDING PROTEIN KBP"/>
    <property type="match status" value="1"/>
</dbReference>
<dbReference type="InterPro" id="IPR036779">
    <property type="entry name" value="LysM_dom_sf"/>
</dbReference>
<feature type="domain" description="LysM" evidence="5">
    <location>
        <begin position="94"/>
        <end position="143"/>
    </location>
</feature>
<dbReference type="CDD" id="cd00118">
    <property type="entry name" value="LysM"/>
    <property type="match status" value="1"/>
</dbReference>
<evidence type="ECO:0000256" key="1">
    <source>
        <dbReference type="ARBA" id="ARBA00004496"/>
    </source>
</evidence>
<dbReference type="InterPro" id="IPR018392">
    <property type="entry name" value="LysM"/>
</dbReference>
<evidence type="ECO:0000256" key="3">
    <source>
        <dbReference type="ARBA" id="ARBA00072219"/>
    </source>
</evidence>
<dbReference type="Pfam" id="PF01476">
    <property type="entry name" value="LysM"/>
    <property type="match status" value="1"/>
</dbReference>
<protein>
    <recommendedName>
        <fullName evidence="3">Potassium binding protein Kbp</fullName>
    </recommendedName>
</protein>
<comment type="subcellular location">
    <subcellularLocation>
        <location evidence="1">Cytoplasm</location>
    </subcellularLocation>
</comment>
<dbReference type="Gene3D" id="3.30.1340.30">
    <property type="match status" value="1"/>
</dbReference>
<evidence type="ECO:0000259" key="4">
    <source>
        <dbReference type="PROSITE" id="PS50914"/>
    </source>
</evidence>
<reference evidence="6" key="1">
    <citation type="journal article" date="2023" name="Comput. Struct. Biotechnol. J.">
        <title>Discovery of a novel marine Bacteroidetes with a rich repertoire of carbohydrate-active enzymes.</title>
        <authorList>
            <person name="Chen B."/>
            <person name="Liu G."/>
            <person name="Chen Q."/>
            <person name="Wang H."/>
            <person name="Liu L."/>
            <person name="Tang K."/>
        </authorList>
    </citation>
    <scope>NUCLEOTIDE SEQUENCE</scope>
    <source>
        <strain evidence="6">TK19036</strain>
    </source>
</reference>
<dbReference type="SUPFAM" id="SSF54106">
    <property type="entry name" value="LysM domain"/>
    <property type="match status" value="1"/>
</dbReference>
<dbReference type="PANTHER" id="PTHR34700">
    <property type="entry name" value="POTASSIUM BINDING PROTEIN KBP"/>
    <property type="match status" value="1"/>
</dbReference>
<gene>
    <name evidence="6" type="primary">lysM</name>
    <name evidence="6" type="ORF">K4G66_23375</name>
</gene>
<dbReference type="PROSITE" id="PS50914">
    <property type="entry name" value="BON"/>
    <property type="match status" value="1"/>
</dbReference>
<dbReference type="SMART" id="SM00257">
    <property type="entry name" value="LysM"/>
    <property type="match status" value="1"/>
</dbReference>
<evidence type="ECO:0000313" key="6">
    <source>
        <dbReference type="EMBL" id="WKN35323.1"/>
    </source>
</evidence>
<dbReference type="InterPro" id="IPR052196">
    <property type="entry name" value="Bact_Kbp"/>
</dbReference>
<dbReference type="NCBIfam" id="NF008399">
    <property type="entry name" value="PRK11198.1"/>
    <property type="match status" value="1"/>
</dbReference>
<name>A0AA49GJQ5_9BACT</name>
<dbReference type="EMBL" id="CP120682">
    <property type="protein sequence ID" value="WKN35323.1"/>
    <property type="molecule type" value="Genomic_DNA"/>
</dbReference>
<proteinExistence type="predicted"/>
<keyword evidence="2" id="KW-0963">Cytoplasm</keyword>
<reference evidence="6" key="2">
    <citation type="journal article" date="2024" name="Antonie Van Leeuwenhoek">
        <title>Roseihalotalea indica gen. nov., sp. nov., a halophilic Bacteroidetes from mesopelagic Southwest Indian Ocean with higher carbohydrate metabolic potential.</title>
        <authorList>
            <person name="Chen B."/>
            <person name="Zhang M."/>
            <person name="Lin D."/>
            <person name="Ye J."/>
            <person name="Tang K."/>
        </authorList>
    </citation>
    <scope>NUCLEOTIDE SEQUENCE</scope>
    <source>
        <strain evidence="6">TK19036</strain>
    </source>
</reference>
<accession>A0AA49GJQ5</accession>
<evidence type="ECO:0000259" key="5">
    <source>
        <dbReference type="PROSITE" id="PS51782"/>
    </source>
</evidence>
<feature type="domain" description="BON" evidence="4">
    <location>
        <begin position="16"/>
        <end position="86"/>
    </location>
</feature>
<organism evidence="6">
    <name type="scientific">Roseihalotalea indica</name>
    <dbReference type="NCBI Taxonomy" id="2867963"/>
    <lineage>
        <taxon>Bacteria</taxon>
        <taxon>Pseudomonadati</taxon>
        <taxon>Bacteroidota</taxon>
        <taxon>Cytophagia</taxon>
        <taxon>Cytophagales</taxon>
        <taxon>Catalimonadaceae</taxon>
        <taxon>Roseihalotalea</taxon>
    </lineage>
</organism>
<dbReference type="InterPro" id="IPR007055">
    <property type="entry name" value="BON_dom"/>
</dbReference>
<sequence length="150" mass="16420">MGLIDFFKNAGEKLFGGESEEEKKEKLVKHVKSLGLPVEGLSISVKDEVVTVKGKVDSTEHAEKIALALGNVEGVSKVDNQLEVQAKEPKPQATYHTVEKGDTLSKISKAVYGDPMKYNAIFEANKPMLKDPDLIYPGQVLRIPPKETVS</sequence>
<evidence type="ECO:0000256" key="2">
    <source>
        <dbReference type="ARBA" id="ARBA00022490"/>
    </source>
</evidence>
<dbReference type="FunFam" id="3.10.350.10:FF:000001">
    <property type="entry name" value="Peptidoglycan-binding protein LysM"/>
    <property type="match status" value="1"/>
</dbReference>
<dbReference type="GO" id="GO:0005737">
    <property type="term" value="C:cytoplasm"/>
    <property type="evidence" value="ECO:0007669"/>
    <property type="project" value="UniProtKB-SubCell"/>
</dbReference>
<dbReference type="Gene3D" id="3.10.350.10">
    <property type="entry name" value="LysM domain"/>
    <property type="match status" value="1"/>
</dbReference>
<dbReference type="PROSITE" id="PS51782">
    <property type="entry name" value="LYSM"/>
    <property type="match status" value="1"/>
</dbReference>